<evidence type="ECO:0000313" key="2">
    <source>
        <dbReference type="EMBL" id="KJX99452.1"/>
    </source>
</evidence>
<protein>
    <submittedName>
        <fullName evidence="2">Uncharacterized protein</fullName>
    </submittedName>
</protein>
<feature type="region of interest" description="Disordered" evidence="1">
    <location>
        <begin position="236"/>
        <end position="274"/>
    </location>
</feature>
<keyword evidence="3" id="KW-1185">Reference proteome</keyword>
<organism evidence="2 3">
    <name type="scientific">Zymoseptoria brevis</name>
    <dbReference type="NCBI Taxonomy" id="1047168"/>
    <lineage>
        <taxon>Eukaryota</taxon>
        <taxon>Fungi</taxon>
        <taxon>Dikarya</taxon>
        <taxon>Ascomycota</taxon>
        <taxon>Pezizomycotina</taxon>
        <taxon>Dothideomycetes</taxon>
        <taxon>Dothideomycetidae</taxon>
        <taxon>Mycosphaerellales</taxon>
        <taxon>Mycosphaerellaceae</taxon>
        <taxon>Zymoseptoria</taxon>
    </lineage>
</organism>
<dbReference type="EMBL" id="LAFY01000349">
    <property type="protein sequence ID" value="KJX99452.1"/>
    <property type="molecule type" value="Genomic_DNA"/>
</dbReference>
<proteinExistence type="predicted"/>
<evidence type="ECO:0000256" key="1">
    <source>
        <dbReference type="SAM" id="MobiDB-lite"/>
    </source>
</evidence>
<sequence length="293" mass="34045">MARIRNARFLDRRNLRRPSMPKATTPLVNRDVFRFFDLPRELRDEIHRLSLHDKEVHLDDTGIWLRPHNVAVAALLVLCRQSNTKYQKVANEHPAMLEIFDMGDFTFEGPPPTISLPLAADKISSLVLHLVFYSVEEDGLRTELYDHWLWITETLKLLPKLCNLKIDIFTEVDGTAGMELKLAPWLKLPNLDKLDVYDPEGRYHKLKTFVGYCDLTKPEFLSMQWTSDLWVYDESDSGDGKDENGNGKAKKIREKEELTAADDESDEEWLAPVNPYEHGTEEYRQFKREVLDA</sequence>
<dbReference type="OrthoDB" id="3650808at2759"/>
<evidence type="ECO:0000313" key="3">
    <source>
        <dbReference type="Proteomes" id="UP000033647"/>
    </source>
</evidence>
<accession>A0A0F4GQZ8</accession>
<name>A0A0F4GQZ8_9PEZI</name>
<gene>
    <name evidence="2" type="ORF">TI39_contig357g00014</name>
</gene>
<dbReference type="AlphaFoldDB" id="A0A0F4GQZ8"/>
<reference evidence="2 3" key="1">
    <citation type="submission" date="2015-03" db="EMBL/GenBank/DDBJ databases">
        <title>RNA-seq based gene annotation and comparative genomics of four Zymoseptoria species reveal species-specific pathogenicity related genes and transposable element activity.</title>
        <authorList>
            <person name="Grandaubert J."/>
            <person name="Bhattacharyya A."/>
            <person name="Stukenbrock E.H."/>
        </authorList>
    </citation>
    <scope>NUCLEOTIDE SEQUENCE [LARGE SCALE GENOMIC DNA]</scope>
    <source>
        <strain evidence="2 3">Zb18110</strain>
    </source>
</reference>
<dbReference type="Proteomes" id="UP000033647">
    <property type="component" value="Unassembled WGS sequence"/>
</dbReference>
<comment type="caution">
    <text evidence="2">The sequence shown here is derived from an EMBL/GenBank/DDBJ whole genome shotgun (WGS) entry which is preliminary data.</text>
</comment>
<feature type="compositionally biased region" description="Acidic residues" evidence="1">
    <location>
        <begin position="259"/>
        <end position="269"/>
    </location>
</feature>